<proteinExistence type="predicted"/>
<dbReference type="KEGG" id="ahal:FTX54_015775"/>
<evidence type="ECO:0008006" key="4">
    <source>
        <dbReference type="Google" id="ProtNLM"/>
    </source>
</evidence>
<gene>
    <name evidence="2" type="ORF">FTX54_015775</name>
</gene>
<dbReference type="EMBL" id="CP144914">
    <property type="protein sequence ID" value="WWD79833.1"/>
    <property type="molecule type" value="Genomic_DNA"/>
</dbReference>
<name>A0A5C7FBU3_9BACI</name>
<feature type="transmembrane region" description="Helical" evidence="1">
    <location>
        <begin position="103"/>
        <end position="122"/>
    </location>
</feature>
<feature type="transmembrane region" description="Helical" evidence="1">
    <location>
        <begin position="31"/>
        <end position="51"/>
    </location>
</feature>
<dbReference type="Proteomes" id="UP000321816">
    <property type="component" value="Chromosome"/>
</dbReference>
<evidence type="ECO:0000313" key="2">
    <source>
        <dbReference type="EMBL" id="WWD79833.1"/>
    </source>
</evidence>
<organism evidence="2 3">
    <name type="scientific">Alkalicoccus halolimnae</name>
    <dbReference type="NCBI Taxonomy" id="1667239"/>
    <lineage>
        <taxon>Bacteria</taxon>
        <taxon>Bacillati</taxon>
        <taxon>Bacillota</taxon>
        <taxon>Bacilli</taxon>
        <taxon>Bacillales</taxon>
        <taxon>Bacillaceae</taxon>
        <taxon>Alkalicoccus</taxon>
    </lineage>
</organism>
<dbReference type="AlphaFoldDB" id="A0A5C7FBU3"/>
<dbReference type="RefSeq" id="WP_147802701.1">
    <property type="nucleotide sequence ID" value="NZ_CP144914.1"/>
</dbReference>
<sequence>MMTVTHMLLLRPPAYQEFIQTKNMLKWARNLVLLLGLVYGGFGIIANYGFIMEFESALLRNLLVPLLFIGFGIFTAWLTRLGLGLLLWAGAKGFGGPGKLSDVSRMGAVALVPGVLAVPLLTNALHGMPAYLLAGAGVVWMYLSCVHILEVTQQFAKFHAAGTAAAVFIFFASVFYMFMP</sequence>
<keyword evidence="1" id="KW-0812">Transmembrane</keyword>
<evidence type="ECO:0000256" key="1">
    <source>
        <dbReference type="SAM" id="Phobius"/>
    </source>
</evidence>
<keyword evidence="1" id="KW-1133">Transmembrane helix</keyword>
<feature type="transmembrane region" description="Helical" evidence="1">
    <location>
        <begin position="63"/>
        <end position="91"/>
    </location>
</feature>
<evidence type="ECO:0000313" key="3">
    <source>
        <dbReference type="Proteomes" id="UP000321816"/>
    </source>
</evidence>
<reference evidence="2 3" key="1">
    <citation type="submission" date="2024-01" db="EMBL/GenBank/DDBJ databases">
        <title>Complete Genome Sequence of Alkalicoccus halolimnae BZ-SZ-XJ29T, a Moderately Halophilic Bacterium Isolated from a Salt Lake.</title>
        <authorList>
            <person name="Zhao B."/>
        </authorList>
    </citation>
    <scope>NUCLEOTIDE SEQUENCE [LARGE SCALE GENOMIC DNA]</scope>
    <source>
        <strain evidence="2 3">BZ-SZ-XJ29</strain>
    </source>
</reference>
<keyword evidence="3" id="KW-1185">Reference proteome</keyword>
<protein>
    <recommendedName>
        <fullName evidence="4">Yip1 domain-containing protein</fullName>
    </recommendedName>
</protein>
<keyword evidence="1" id="KW-0472">Membrane</keyword>
<feature type="transmembrane region" description="Helical" evidence="1">
    <location>
        <begin position="161"/>
        <end position="179"/>
    </location>
</feature>
<accession>A0A5C7FBU3</accession>
<feature type="transmembrane region" description="Helical" evidence="1">
    <location>
        <begin position="128"/>
        <end position="149"/>
    </location>
</feature>
<dbReference type="OrthoDB" id="2427220at2"/>